<feature type="region of interest" description="Disordered" evidence="1">
    <location>
        <begin position="25"/>
        <end position="64"/>
    </location>
</feature>
<proteinExistence type="predicted"/>
<gene>
    <name evidence="2" type="ORF">KL86PLE_10230</name>
</gene>
<evidence type="ECO:0000256" key="1">
    <source>
        <dbReference type="SAM" id="MobiDB-lite"/>
    </source>
</evidence>
<sequence>MPLRIEYVVYTKKSGKAFRLMSVSGNSLPKSRDRRHSIDYDSRRRNGKRRAQAGRAAGSRNELDASLDADGFEKGLVVAHN</sequence>
<dbReference type="EMBL" id="FMJD01000001">
    <property type="protein sequence ID" value="SCM70632.1"/>
    <property type="molecule type" value="Genomic_DNA"/>
</dbReference>
<name>A0A212KZC8_9HYPH</name>
<accession>A0A212KZC8</accession>
<evidence type="ECO:0000313" key="2">
    <source>
        <dbReference type="EMBL" id="SCM70632.1"/>
    </source>
</evidence>
<dbReference type="AlphaFoldDB" id="A0A212KZC8"/>
<protein>
    <submittedName>
        <fullName evidence="2">Uncharacterized protein</fullName>
    </submittedName>
</protein>
<organism evidence="2">
    <name type="scientific">uncultured Pleomorphomonas sp</name>
    <dbReference type="NCBI Taxonomy" id="442121"/>
    <lineage>
        <taxon>Bacteria</taxon>
        <taxon>Pseudomonadati</taxon>
        <taxon>Pseudomonadota</taxon>
        <taxon>Alphaproteobacteria</taxon>
        <taxon>Hyphomicrobiales</taxon>
        <taxon>Pleomorphomonadaceae</taxon>
        <taxon>Pleomorphomonas</taxon>
        <taxon>environmental samples</taxon>
    </lineage>
</organism>
<reference evidence="2" key="1">
    <citation type="submission" date="2016-08" db="EMBL/GenBank/DDBJ databases">
        <authorList>
            <person name="Seilhamer J.J."/>
        </authorList>
    </citation>
    <scope>NUCLEOTIDE SEQUENCE</scope>
    <source>
        <strain evidence="2">86</strain>
    </source>
</reference>